<dbReference type="EMBL" id="UINC01089493">
    <property type="protein sequence ID" value="SVC40639.1"/>
    <property type="molecule type" value="Genomic_DNA"/>
</dbReference>
<reference evidence="2" key="1">
    <citation type="submission" date="2018-05" db="EMBL/GenBank/DDBJ databases">
        <authorList>
            <person name="Lanie J.A."/>
            <person name="Ng W.-L."/>
            <person name="Kazmierczak K.M."/>
            <person name="Andrzejewski T.M."/>
            <person name="Davidsen T.M."/>
            <person name="Wayne K.J."/>
            <person name="Tettelin H."/>
            <person name="Glass J.I."/>
            <person name="Rusch D."/>
            <person name="Podicherti R."/>
            <person name="Tsui H.-C.T."/>
            <person name="Winkler M.E."/>
        </authorList>
    </citation>
    <scope>NUCLEOTIDE SEQUENCE</scope>
</reference>
<proteinExistence type="predicted"/>
<sequence length="53" mass="5987">MISFFLNSCQGIKDTLQGKKRSKEGDEFLVQKKNPLSMPPDYSKLPVPGMIED</sequence>
<dbReference type="Pfam" id="PF11233">
    <property type="entry name" value="DUF3035"/>
    <property type="match status" value="1"/>
</dbReference>
<protein>
    <submittedName>
        <fullName evidence="2">Uncharacterized protein</fullName>
    </submittedName>
</protein>
<feature type="non-terminal residue" evidence="2">
    <location>
        <position position="53"/>
    </location>
</feature>
<dbReference type="AlphaFoldDB" id="A0A382LV69"/>
<accession>A0A382LV69</accession>
<evidence type="ECO:0000256" key="1">
    <source>
        <dbReference type="SAM" id="MobiDB-lite"/>
    </source>
</evidence>
<dbReference type="InterPro" id="IPR021395">
    <property type="entry name" value="DUF3035"/>
</dbReference>
<name>A0A382LV69_9ZZZZ</name>
<feature type="region of interest" description="Disordered" evidence="1">
    <location>
        <begin position="33"/>
        <end position="53"/>
    </location>
</feature>
<organism evidence="2">
    <name type="scientific">marine metagenome</name>
    <dbReference type="NCBI Taxonomy" id="408172"/>
    <lineage>
        <taxon>unclassified sequences</taxon>
        <taxon>metagenomes</taxon>
        <taxon>ecological metagenomes</taxon>
    </lineage>
</organism>
<gene>
    <name evidence="2" type="ORF">METZ01_LOCUS293493</name>
</gene>
<evidence type="ECO:0000313" key="2">
    <source>
        <dbReference type="EMBL" id="SVC40639.1"/>
    </source>
</evidence>